<dbReference type="Proteomes" id="UP000068210">
    <property type="component" value="Chromosome"/>
</dbReference>
<protein>
    <submittedName>
        <fullName evidence="3">Poly-gamma-glutamate synthesis protein / capsule biosynthesis protein capA</fullName>
    </submittedName>
</protein>
<dbReference type="KEGG" id="acx:Achr_5210"/>
<dbReference type="GeneID" id="61929566"/>
<dbReference type="Gene3D" id="3.60.21.10">
    <property type="match status" value="1"/>
</dbReference>
<dbReference type="Pfam" id="PF09587">
    <property type="entry name" value="PGA_cap"/>
    <property type="match status" value="1"/>
</dbReference>
<evidence type="ECO:0000256" key="1">
    <source>
        <dbReference type="ARBA" id="ARBA00005662"/>
    </source>
</evidence>
<reference evidence="3 4" key="1">
    <citation type="journal article" date="2015" name="PLoS ONE">
        <title>Azotobacter Genomes: The Genome of Azotobacter chroococcum NCIMB 8003 (ATCC 4412).</title>
        <authorList>
            <person name="Robson R.L."/>
            <person name="Jones R."/>
            <person name="Robson R.M."/>
            <person name="Schwartz A."/>
            <person name="Richardson T.H."/>
        </authorList>
    </citation>
    <scope>NUCLEOTIDE SEQUENCE [LARGE SCALE GENOMIC DNA]</scope>
    <source>
        <strain evidence="3 4">NCIMB 8003</strain>
    </source>
</reference>
<dbReference type="EMBL" id="CP010415">
    <property type="protein sequence ID" value="AJE20026.1"/>
    <property type="molecule type" value="Genomic_DNA"/>
</dbReference>
<dbReference type="AlphaFoldDB" id="A0A0C4WJI0"/>
<dbReference type="HOGENOM" id="CLU_038823_3_0_6"/>
<dbReference type="STRING" id="1328314.Achr_5210"/>
<dbReference type="RefSeq" id="WP_039801602.1">
    <property type="nucleotide sequence ID" value="NZ_CP010415.1"/>
</dbReference>
<dbReference type="PANTHER" id="PTHR33393:SF11">
    <property type="entry name" value="POLYGLUTAMINE SYNTHESIS ACCESSORY PROTEIN RV0574C-RELATED"/>
    <property type="match status" value="1"/>
</dbReference>
<accession>A0A0C4WJI0</accession>
<name>A0A0C4WJI0_9GAMM</name>
<dbReference type="InterPro" id="IPR029052">
    <property type="entry name" value="Metallo-depent_PP-like"/>
</dbReference>
<proteinExistence type="inferred from homology"/>
<dbReference type="SMART" id="SM00854">
    <property type="entry name" value="PGA_cap"/>
    <property type="match status" value="1"/>
</dbReference>
<evidence type="ECO:0000313" key="3">
    <source>
        <dbReference type="EMBL" id="AJE20026.1"/>
    </source>
</evidence>
<dbReference type="CDD" id="cd07381">
    <property type="entry name" value="MPP_CapA"/>
    <property type="match status" value="1"/>
</dbReference>
<dbReference type="InterPro" id="IPR052169">
    <property type="entry name" value="CW_Biosynth-Accessory"/>
</dbReference>
<feature type="domain" description="Capsule synthesis protein CapA" evidence="2">
    <location>
        <begin position="5"/>
        <end position="286"/>
    </location>
</feature>
<sequence>MSSTRLFLAGDLMTARGIDRILPHPGDPLLHEAYARYADDYVELAERRNGPIPRPADFAYVWGVALGELERRRPEVRLVNLETAVTARGWPVPKGINYRMNPANLPVLAAAGIDCCVLANNHVLDWGEEGLLETLHSLDAGGLRHTGAGTDLKRAEAPAILPLADGGRLLVFAFAGPDCGVPAHWAAGEQLPGVALLEDLSPATLQRVARCIQAAKRPGDRVVVALHWGGNWGFTVPAEQQRFAHALIDEAGVDLLHGHSSHHVKGIEVYRQRLILYGCGDLLDDYEGIDDHDLWRGDLGLLYFAELDADGRLQALELVPTRQWRFSLHYAEGKDRQWLQDTLNRESARFGCHLRDGQGRALRLDWPAAA</sequence>
<evidence type="ECO:0000259" key="2">
    <source>
        <dbReference type="SMART" id="SM00854"/>
    </source>
</evidence>
<evidence type="ECO:0000313" key="4">
    <source>
        <dbReference type="Proteomes" id="UP000068210"/>
    </source>
</evidence>
<gene>
    <name evidence="3" type="ORF">Achr_5210</name>
</gene>
<keyword evidence="4" id="KW-1185">Reference proteome</keyword>
<dbReference type="SUPFAM" id="SSF56300">
    <property type="entry name" value="Metallo-dependent phosphatases"/>
    <property type="match status" value="1"/>
</dbReference>
<organism evidence="3 4">
    <name type="scientific">Azotobacter chroococcum NCIMB 8003</name>
    <dbReference type="NCBI Taxonomy" id="1328314"/>
    <lineage>
        <taxon>Bacteria</taxon>
        <taxon>Pseudomonadati</taxon>
        <taxon>Pseudomonadota</taxon>
        <taxon>Gammaproteobacteria</taxon>
        <taxon>Pseudomonadales</taxon>
        <taxon>Pseudomonadaceae</taxon>
        <taxon>Azotobacter</taxon>
    </lineage>
</organism>
<dbReference type="PANTHER" id="PTHR33393">
    <property type="entry name" value="POLYGLUTAMINE SYNTHESIS ACCESSORY PROTEIN RV0574C-RELATED"/>
    <property type="match status" value="1"/>
</dbReference>
<comment type="similarity">
    <text evidence="1">Belongs to the CapA family.</text>
</comment>
<dbReference type="InterPro" id="IPR019079">
    <property type="entry name" value="Capsule_synth_CapA"/>
</dbReference>